<evidence type="ECO:0000313" key="17">
    <source>
        <dbReference type="Proteomes" id="UP000765845"/>
    </source>
</evidence>
<protein>
    <submittedName>
        <fullName evidence="16">TonB-dependent receptor</fullName>
    </submittedName>
</protein>
<dbReference type="PROSITE" id="PS52016">
    <property type="entry name" value="TONB_DEPENDENT_REC_3"/>
    <property type="match status" value="1"/>
</dbReference>
<dbReference type="PANTHER" id="PTHR32552">
    <property type="entry name" value="FERRICHROME IRON RECEPTOR-RELATED"/>
    <property type="match status" value="1"/>
</dbReference>
<evidence type="ECO:0000256" key="10">
    <source>
        <dbReference type="ARBA" id="ARBA00023237"/>
    </source>
</evidence>
<keyword evidence="10 11" id="KW-0998">Cell outer membrane</keyword>
<evidence type="ECO:0000259" key="14">
    <source>
        <dbReference type="Pfam" id="PF00593"/>
    </source>
</evidence>
<dbReference type="PANTHER" id="PTHR32552:SF81">
    <property type="entry name" value="TONB-DEPENDENT OUTER MEMBRANE RECEPTOR"/>
    <property type="match status" value="1"/>
</dbReference>
<evidence type="ECO:0000256" key="3">
    <source>
        <dbReference type="ARBA" id="ARBA00022452"/>
    </source>
</evidence>
<dbReference type="Gene3D" id="2.40.170.20">
    <property type="entry name" value="TonB-dependent receptor, beta-barrel domain"/>
    <property type="match status" value="1"/>
</dbReference>
<feature type="domain" description="TonB-dependent receptor plug" evidence="15">
    <location>
        <begin position="2"/>
        <end position="105"/>
    </location>
</feature>
<dbReference type="InterPro" id="IPR039426">
    <property type="entry name" value="TonB-dep_rcpt-like"/>
</dbReference>
<evidence type="ECO:0000313" key="16">
    <source>
        <dbReference type="EMBL" id="NKI16445.1"/>
    </source>
</evidence>
<evidence type="ECO:0000256" key="7">
    <source>
        <dbReference type="ARBA" id="ARBA00023065"/>
    </source>
</evidence>
<evidence type="ECO:0000256" key="5">
    <source>
        <dbReference type="ARBA" id="ARBA00022692"/>
    </source>
</evidence>
<keyword evidence="3 11" id="KW-1134">Transmembrane beta strand</keyword>
<reference evidence="16 17" key="1">
    <citation type="submission" date="2020-04" db="EMBL/GenBank/DDBJ databases">
        <authorList>
            <person name="Yoon J."/>
        </authorList>
    </citation>
    <scope>NUCLEOTIDE SEQUENCE [LARGE SCALE GENOMIC DNA]</scope>
    <source>
        <strain evidence="16 17">KMU-166</strain>
    </source>
</reference>
<gene>
    <name evidence="16" type="ORF">HCU74_03320</name>
</gene>
<feature type="domain" description="TonB-dependent receptor-like beta-barrel" evidence="14">
    <location>
        <begin position="240"/>
        <end position="716"/>
    </location>
</feature>
<dbReference type="InterPro" id="IPR000531">
    <property type="entry name" value="Beta-barrel_TonB"/>
</dbReference>
<evidence type="ECO:0000256" key="4">
    <source>
        <dbReference type="ARBA" id="ARBA00022496"/>
    </source>
</evidence>
<comment type="subcellular location">
    <subcellularLocation>
        <location evidence="1 11">Cell outer membrane</location>
        <topology evidence="1 11">Multi-pass membrane protein</topology>
    </subcellularLocation>
</comment>
<keyword evidence="6" id="KW-0408">Iron</keyword>
<dbReference type="InterPro" id="IPR012910">
    <property type="entry name" value="Plug_dom"/>
</dbReference>
<dbReference type="Proteomes" id="UP000765845">
    <property type="component" value="Unassembled WGS sequence"/>
</dbReference>
<organism evidence="16 17">
    <name type="scientific">Spongiibacter thalassae</name>
    <dbReference type="NCBI Taxonomy" id="2721624"/>
    <lineage>
        <taxon>Bacteria</taxon>
        <taxon>Pseudomonadati</taxon>
        <taxon>Pseudomonadota</taxon>
        <taxon>Gammaproteobacteria</taxon>
        <taxon>Cellvibrionales</taxon>
        <taxon>Spongiibacteraceae</taxon>
        <taxon>Spongiibacter</taxon>
    </lineage>
</organism>
<evidence type="ECO:0000256" key="1">
    <source>
        <dbReference type="ARBA" id="ARBA00004571"/>
    </source>
</evidence>
<comment type="similarity">
    <text evidence="11 12">Belongs to the TonB-dependent receptor family.</text>
</comment>
<proteinExistence type="inferred from homology"/>
<dbReference type="Pfam" id="PF00593">
    <property type="entry name" value="TonB_dep_Rec_b-barrel"/>
    <property type="match status" value="1"/>
</dbReference>
<name>A0ABX1GBA6_9GAMM</name>
<dbReference type="Pfam" id="PF07715">
    <property type="entry name" value="Plug"/>
    <property type="match status" value="1"/>
</dbReference>
<keyword evidence="2 11" id="KW-0813">Transport</keyword>
<evidence type="ECO:0000256" key="11">
    <source>
        <dbReference type="PROSITE-ProRule" id="PRU01360"/>
    </source>
</evidence>
<feature type="region of interest" description="Disordered" evidence="13">
    <location>
        <begin position="618"/>
        <end position="641"/>
    </location>
</feature>
<keyword evidence="4" id="KW-0410">Iron transport</keyword>
<accession>A0ABX1GBA6</accession>
<evidence type="ECO:0000256" key="2">
    <source>
        <dbReference type="ARBA" id="ARBA00022448"/>
    </source>
</evidence>
<evidence type="ECO:0000256" key="12">
    <source>
        <dbReference type="RuleBase" id="RU003357"/>
    </source>
</evidence>
<keyword evidence="7" id="KW-0406">Ion transport</keyword>
<dbReference type="InterPro" id="IPR036942">
    <property type="entry name" value="Beta-barrel_TonB_sf"/>
</dbReference>
<keyword evidence="5 11" id="KW-0812">Transmembrane</keyword>
<keyword evidence="9 11" id="KW-0472">Membrane</keyword>
<keyword evidence="17" id="KW-1185">Reference proteome</keyword>
<evidence type="ECO:0000256" key="9">
    <source>
        <dbReference type="ARBA" id="ARBA00023136"/>
    </source>
</evidence>
<evidence type="ECO:0000256" key="13">
    <source>
        <dbReference type="SAM" id="MobiDB-lite"/>
    </source>
</evidence>
<sequence>MPISINVFDGELLVQLKIDAVSDLVLQEPSLTLREGNGPNQVLFGMRGFSSLVEGAGVQPAVALAVDGVPLAMDTEFTMDMSDISRVEVLKGPQGTLFGGSAVGGLINLVRRQPTDVFEGSVELQLTDDEELSLTAMANGPLSDHVDGRLYAYSRKREGHIVNVFPGGKNIGGNDEQGFVAKLLFKPVDNVDLLLTGDFRELITYTAPVTIISDSAERTAAVGQEVIDDIFKINQNEESFGSVESWGVTAELNWEIDEGRLLTSITSYRDTINDTLFDIDASPAQANNRLNMDLVGLTMSNFNQEPSADGHTAHIAVSYFTHESRLTFSDKDYDWVIGGHYRDFSQRIPNDIALLIRGDFLASRSADTTFPAIVAGPNGQAPYYALAIVSDVELFRQELALYSDITWHVSNHFDVFAGLRLHNEEGELEHFDRRVLTIAEEPYFTSENNNGQFNIPLTDSVRNFTRDIEINEWAGRLGTSWFPKEALNVYATLSRGFIGIGADVAPQADSVQPFAFPTTALSAEFGLKSYLFDKRLMVNAAVFRQQNKDVQVAVRPPGEVGATAQARNAGDLVSQGLELTAALQATEALSLNASLTALDTERGGGQLEKCYFEQSPEQGCNIDRDGNGNPDHQDVSGSKSVGTPDLSYTVSARYERLVSNALRGYLLLNWNWRDEVQYTLEGDPLTIQRAFGLADAVLGIEDTQGRYEASLFAKNLFDTPFLSDRRYQFGRVSTVNTPRQARLFWGARFKVMF</sequence>
<feature type="compositionally biased region" description="Basic and acidic residues" evidence="13">
    <location>
        <begin position="622"/>
        <end position="634"/>
    </location>
</feature>
<dbReference type="EMBL" id="JAAWWK010000001">
    <property type="protein sequence ID" value="NKI16445.1"/>
    <property type="molecule type" value="Genomic_DNA"/>
</dbReference>
<keyword evidence="8 12" id="KW-0798">TonB box</keyword>
<keyword evidence="16" id="KW-0675">Receptor</keyword>
<comment type="caution">
    <text evidence="16">The sequence shown here is derived from an EMBL/GenBank/DDBJ whole genome shotgun (WGS) entry which is preliminary data.</text>
</comment>
<evidence type="ECO:0000256" key="8">
    <source>
        <dbReference type="ARBA" id="ARBA00023077"/>
    </source>
</evidence>
<evidence type="ECO:0000259" key="15">
    <source>
        <dbReference type="Pfam" id="PF07715"/>
    </source>
</evidence>
<dbReference type="SUPFAM" id="SSF56935">
    <property type="entry name" value="Porins"/>
    <property type="match status" value="1"/>
</dbReference>
<evidence type="ECO:0000256" key="6">
    <source>
        <dbReference type="ARBA" id="ARBA00023004"/>
    </source>
</evidence>